<gene>
    <name evidence="1" type="primary">PARPA_01035.1 scaffold 1359</name>
</gene>
<sequence>MVDTFGIAGDVGEISGIQILPHKISLPIDVNNSGLYVPKSLSFSEIFSEILKMTNVHDDKTINGFTKWRSHKKLKLVYEDNPKKMKEAGYEVIRYARKSKDRWHKSVCQSKFVSSDSLNKRDEKKRKELISHIIANGDTQDMLRSITDKEEKIMLVAIDYAGLTTNCEDMRSFLSTDSSIEEIAIYLILSQNKARVFTTIGPRIST</sequence>
<dbReference type="EMBL" id="LN719426">
    <property type="protein sequence ID" value="CEP07727.1"/>
    <property type="molecule type" value="Genomic_DNA"/>
</dbReference>
<dbReference type="AlphaFoldDB" id="A0A0B7MRN8"/>
<evidence type="ECO:0000313" key="2">
    <source>
        <dbReference type="Proteomes" id="UP000054107"/>
    </source>
</evidence>
<dbReference type="Proteomes" id="UP000054107">
    <property type="component" value="Unassembled WGS sequence"/>
</dbReference>
<organism evidence="1 2">
    <name type="scientific">Parasitella parasitica</name>
    <dbReference type="NCBI Taxonomy" id="35722"/>
    <lineage>
        <taxon>Eukaryota</taxon>
        <taxon>Fungi</taxon>
        <taxon>Fungi incertae sedis</taxon>
        <taxon>Mucoromycota</taxon>
        <taxon>Mucoromycotina</taxon>
        <taxon>Mucoromycetes</taxon>
        <taxon>Mucorales</taxon>
        <taxon>Mucorineae</taxon>
        <taxon>Mucoraceae</taxon>
        <taxon>Parasitella</taxon>
    </lineage>
</organism>
<reference evidence="1 2" key="1">
    <citation type="submission" date="2014-09" db="EMBL/GenBank/DDBJ databases">
        <authorList>
            <person name="Ellenberger Sabrina"/>
        </authorList>
    </citation>
    <scope>NUCLEOTIDE SEQUENCE [LARGE SCALE GENOMIC DNA]</scope>
    <source>
        <strain evidence="1 2">CBS 412.66</strain>
    </source>
</reference>
<keyword evidence="2" id="KW-1185">Reference proteome</keyword>
<protein>
    <submittedName>
        <fullName evidence="1">Uncharacterized protein</fullName>
    </submittedName>
</protein>
<proteinExistence type="predicted"/>
<evidence type="ECO:0000313" key="1">
    <source>
        <dbReference type="EMBL" id="CEP07727.1"/>
    </source>
</evidence>
<name>A0A0B7MRN8_9FUNG</name>
<dbReference type="OrthoDB" id="2275636at2759"/>
<accession>A0A0B7MRN8</accession>